<keyword evidence="3" id="KW-0808">Transferase</keyword>
<dbReference type="PANTHER" id="PTHR43711">
    <property type="entry name" value="TWO-COMPONENT HISTIDINE KINASE"/>
    <property type="match status" value="1"/>
</dbReference>
<feature type="transmembrane region" description="Helical" evidence="6">
    <location>
        <begin position="134"/>
        <end position="151"/>
    </location>
</feature>
<reference evidence="8 9" key="1">
    <citation type="journal article" date="2015" name="Genome Announc.">
        <title>Complete Genome Sequence of Cupriavidus basilensis 4G11, Isolated from the Oak Ridge Field Research Center Site.</title>
        <authorList>
            <person name="Ray J."/>
            <person name="Waters R.J."/>
            <person name="Skerker J.M."/>
            <person name="Kuehl J.V."/>
            <person name="Price M.N."/>
            <person name="Huang J."/>
            <person name="Chakraborty R."/>
            <person name="Arkin A.P."/>
            <person name="Deutschbauer A."/>
        </authorList>
    </citation>
    <scope>NUCLEOTIDE SEQUENCE [LARGE SCALE GENOMIC DNA]</scope>
    <source>
        <strain evidence="8">4G11</strain>
    </source>
</reference>
<organism evidence="8 9">
    <name type="scientific">Cupriavidus basilensis</name>
    <dbReference type="NCBI Taxonomy" id="68895"/>
    <lineage>
        <taxon>Bacteria</taxon>
        <taxon>Pseudomonadati</taxon>
        <taxon>Pseudomonadota</taxon>
        <taxon>Betaproteobacteria</taxon>
        <taxon>Burkholderiales</taxon>
        <taxon>Burkholderiaceae</taxon>
        <taxon>Cupriavidus</taxon>
    </lineage>
</organism>
<name>A0A0C4YGY4_9BURK</name>
<feature type="transmembrane region" description="Helical" evidence="6">
    <location>
        <begin position="163"/>
        <end position="181"/>
    </location>
</feature>
<accession>A0A0C4YGY4</accession>
<dbReference type="PROSITE" id="PS50109">
    <property type="entry name" value="HIS_KIN"/>
    <property type="match status" value="1"/>
</dbReference>
<evidence type="ECO:0000256" key="2">
    <source>
        <dbReference type="ARBA" id="ARBA00012438"/>
    </source>
</evidence>
<dbReference type="KEGG" id="cbw:RR42_s0617"/>
<dbReference type="Pfam" id="PF02518">
    <property type="entry name" value="HATPase_c"/>
    <property type="match status" value="1"/>
</dbReference>
<evidence type="ECO:0000313" key="8">
    <source>
        <dbReference type="EMBL" id="AJG22208.1"/>
    </source>
</evidence>
<keyword evidence="6" id="KW-1133">Transmembrane helix</keyword>
<dbReference type="EMBL" id="CP010537">
    <property type="protein sequence ID" value="AJG22208.1"/>
    <property type="molecule type" value="Genomic_DNA"/>
</dbReference>
<dbReference type="Gene3D" id="3.30.565.10">
    <property type="entry name" value="Histidine kinase-like ATPase, C-terminal domain"/>
    <property type="match status" value="1"/>
</dbReference>
<dbReference type="PRINTS" id="PR00344">
    <property type="entry name" value="BCTRLSENSOR"/>
</dbReference>
<feature type="transmembrane region" description="Helical" evidence="6">
    <location>
        <begin position="55"/>
        <end position="74"/>
    </location>
</feature>
<gene>
    <name evidence="8" type="ORF">RR42_s0617</name>
</gene>
<dbReference type="Proteomes" id="UP000031843">
    <property type="component" value="Chromosome secondary"/>
</dbReference>
<keyword evidence="4 8" id="KW-0418">Kinase</keyword>
<feature type="transmembrane region" description="Helical" evidence="6">
    <location>
        <begin position="86"/>
        <end position="104"/>
    </location>
</feature>
<dbReference type="GO" id="GO:0000160">
    <property type="term" value="P:phosphorelay signal transduction system"/>
    <property type="evidence" value="ECO:0007669"/>
    <property type="project" value="UniProtKB-KW"/>
</dbReference>
<comment type="catalytic activity">
    <reaction evidence="1">
        <text>ATP + protein L-histidine = ADP + protein N-phospho-L-histidine.</text>
        <dbReference type="EC" id="2.7.13.3"/>
    </reaction>
</comment>
<evidence type="ECO:0000256" key="6">
    <source>
        <dbReference type="SAM" id="Phobius"/>
    </source>
</evidence>
<evidence type="ECO:0000313" key="9">
    <source>
        <dbReference type="Proteomes" id="UP000031843"/>
    </source>
</evidence>
<keyword evidence="6" id="KW-0472">Membrane</keyword>
<dbReference type="InterPro" id="IPR036890">
    <property type="entry name" value="HATPase_C_sf"/>
</dbReference>
<protein>
    <recommendedName>
        <fullName evidence="2">histidine kinase</fullName>
        <ecNumber evidence="2">2.7.13.3</ecNumber>
    </recommendedName>
</protein>
<keyword evidence="6" id="KW-0812">Transmembrane</keyword>
<proteinExistence type="predicted"/>
<dbReference type="InterPro" id="IPR050736">
    <property type="entry name" value="Sensor_HK_Regulatory"/>
</dbReference>
<evidence type="ECO:0000259" key="7">
    <source>
        <dbReference type="PROSITE" id="PS50109"/>
    </source>
</evidence>
<dbReference type="EC" id="2.7.13.3" evidence="2"/>
<dbReference type="PANTHER" id="PTHR43711:SF1">
    <property type="entry name" value="HISTIDINE KINASE 1"/>
    <property type="match status" value="1"/>
</dbReference>
<dbReference type="GO" id="GO:0004673">
    <property type="term" value="F:protein histidine kinase activity"/>
    <property type="evidence" value="ECO:0007669"/>
    <property type="project" value="UniProtKB-EC"/>
</dbReference>
<dbReference type="InterPro" id="IPR004358">
    <property type="entry name" value="Sig_transdc_His_kin-like_C"/>
</dbReference>
<sequence length="416" mass="45449">MHKAPSGPSRKAFQFSEEPLHWAPRLRLLWVGGALGHGIYWIVWSFVFVQPHDSLALRGCVAGLWFLVGTGRYLRSCSGRISSYVHYAIFILNVPFFFSYMYLANGIDNRVWAMSFVCAIYLTFFSLRVLSGLVCFAIGSTLAVAVLHLAPTGEFTGVPVQDGAVILPIFLFAFATAVAGASRRDQQVRDGLVGAWRALAVLAHEVRSPMFALRMQMLALKEEMLDRSDRCDQAWGEILDRLERRISDVHSNLNFHLENVRWSSGEAAEDTSATFDLAEVARDALDTLAGGRNAPLIELRGDASCLVRGDIGGARQIVVNLLRNAIAAVAAAGGGTVSLELAQRDGWGVVTVEDSAGGLSAALVQNLFVPFFSAKKEGIGVGLYASRMIAERMGGAIQVMYEDRVFTRFQLELPSV</sequence>
<evidence type="ECO:0000256" key="3">
    <source>
        <dbReference type="ARBA" id="ARBA00022679"/>
    </source>
</evidence>
<evidence type="ECO:0000256" key="5">
    <source>
        <dbReference type="ARBA" id="ARBA00023012"/>
    </source>
</evidence>
<feature type="transmembrane region" description="Helical" evidence="6">
    <location>
        <begin position="28"/>
        <end position="49"/>
    </location>
</feature>
<dbReference type="InterPro" id="IPR005467">
    <property type="entry name" value="His_kinase_dom"/>
</dbReference>
<dbReference type="AlphaFoldDB" id="A0A0C4YGY4"/>
<evidence type="ECO:0000256" key="4">
    <source>
        <dbReference type="ARBA" id="ARBA00022777"/>
    </source>
</evidence>
<keyword evidence="9" id="KW-1185">Reference proteome</keyword>
<dbReference type="SMART" id="SM00387">
    <property type="entry name" value="HATPase_c"/>
    <property type="match status" value="1"/>
</dbReference>
<feature type="domain" description="Histidine kinase" evidence="7">
    <location>
        <begin position="201"/>
        <end position="416"/>
    </location>
</feature>
<dbReference type="InterPro" id="IPR003594">
    <property type="entry name" value="HATPase_dom"/>
</dbReference>
<evidence type="ECO:0000256" key="1">
    <source>
        <dbReference type="ARBA" id="ARBA00000085"/>
    </source>
</evidence>
<keyword evidence="5" id="KW-0902">Two-component regulatory system</keyword>
<dbReference type="STRING" id="68895.RR42_s0617"/>
<dbReference type="SUPFAM" id="SSF55874">
    <property type="entry name" value="ATPase domain of HSP90 chaperone/DNA topoisomerase II/histidine kinase"/>
    <property type="match status" value="1"/>
</dbReference>